<feature type="domain" description="ABC transmembrane type-1" evidence="9">
    <location>
        <begin position="329"/>
        <end position="520"/>
    </location>
</feature>
<dbReference type="GO" id="GO:0043190">
    <property type="term" value="C:ATP-binding cassette (ABC) transporter complex"/>
    <property type="evidence" value="ECO:0007669"/>
    <property type="project" value="InterPro"/>
</dbReference>
<dbReference type="Gene3D" id="3.40.190.10">
    <property type="entry name" value="Periplasmic binding protein-like II"/>
    <property type="match status" value="2"/>
</dbReference>
<dbReference type="InterPro" id="IPR000515">
    <property type="entry name" value="MetI-like"/>
</dbReference>
<dbReference type="SMART" id="SM00079">
    <property type="entry name" value="PBPe"/>
    <property type="match status" value="1"/>
</dbReference>
<dbReference type="Pfam" id="PF00528">
    <property type="entry name" value="BPD_transp_1"/>
    <property type="match status" value="1"/>
</dbReference>
<feature type="chain" id="PRO_5014775563" evidence="8">
    <location>
        <begin position="45"/>
        <end position="529"/>
    </location>
</feature>
<evidence type="ECO:0000256" key="5">
    <source>
        <dbReference type="ARBA" id="ARBA00022989"/>
    </source>
</evidence>
<feature type="transmembrane region" description="Helical" evidence="7">
    <location>
        <begin position="502"/>
        <end position="523"/>
    </location>
</feature>
<organism evidence="10 11">
    <name type="scientific">Bifidobacterium parmae</name>
    <dbReference type="NCBI Taxonomy" id="361854"/>
    <lineage>
        <taxon>Bacteria</taxon>
        <taxon>Bacillati</taxon>
        <taxon>Actinomycetota</taxon>
        <taxon>Actinomycetes</taxon>
        <taxon>Bifidobacteriales</taxon>
        <taxon>Bifidobacteriaceae</taxon>
        <taxon>Bifidobacterium</taxon>
    </lineage>
</organism>
<feature type="transmembrane region" description="Helical" evidence="7">
    <location>
        <begin position="360"/>
        <end position="386"/>
    </location>
</feature>
<evidence type="ECO:0000256" key="1">
    <source>
        <dbReference type="ARBA" id="ARBA00004651"/>
    </source>
</evidence>
<keyword evidence="6 7" id="KW-0472">Membrane</keyword>
<keyword evidence="3" id="KW-1003">Cell membrane</keyword>
<feature type="transmembrane region" description="Helical" evidence="7">
    <location>
        <begin position="398"/>
        <end position="416"/>
    </location>
</feature>
<keyword evidence="8" id="KW-0732">Signal</keyword>
<gene>
    <name evidence="10" type="ORF">Uis4E_1346</name>
</gene>
<dbReference type="PANTHER" id="PTHR30614:SF46">
    <property type="entry name" value="ABC TRANSPORTER MEMBRANE SPANNING PERMEASE-GLUTAMINE TRANSPORT"/>
    <property type="match status" value="1"/>
</dbReference>
<dbReference type="Proteomes" id="UP000235034">
    <property type="component" value="Unassembled WGS sequence"/>
</dbReference>
<dbReference type="CDD" id="cd06261">
    <property type="entry name" value="TM_PBP2"/>
    <property type="match status" value="1"/>
</dbReference>
<feature type="transmembrane region" description="Helical" evidence="7">
    <location>
        <begin position="333"/>
        <end position="353"/>
    </location>
</feature>
<evidence type="ECO:0000313" key="11">
    <source>
        <dbReference type="Proteomes" id="UP000235034"/>
    </source>
</evidence>
<dbReference type="SMART" id="SM00062">
    <property type="entry name" value="PBPb"/>
    <property type="match status" value="1"/>
</dbReference>
<dbReference type="GO" id="GO:0006865">
    <property type="term" value="P:amino acid transport"/>
    <property type="evidence" value="ECO:0007669"/>
    <property type="project" value="TreeGrafter"/>
</dbReference>
<dbReference type="PROSITE" id="PS50928">
    <property type="entry name" value="ABC_TM1"/>
    <property type="match status" value="1"/>
</dbReference>
<accession>A0A2N5J0P1</accession>
<dbReference type="InterPro" id="IPR001638">
    <property type="entry name" value="Solute-binding_3/MltF_N"/>
</dbReference>
<dbReference type="SUPFAM" id="SSF161098">
    <property type="entry name" value="MetI-like"/>
    <property type="match status" value="1"/>
</dbReference>
<comment type="subcellular location">
    <subcellularLocation>
        <location evidence="1 7">Cell membrane</location>
        <topology evidence="1 7">Multi-pass membrane protein</topology>
    </subcellularLocation>
</comment>
<dbReference type="InterPro" id="IPR010065">
    <property type="entry name" value="AA_ABC_transptr_permease_3TM"/>
</dbReference>
<keyword evidence="5 7" id="KW-1133">Transmembrane helix</keyword>
<evidence type="ECO:0000256" key="8">
    <source>
        <dbReference type="SAM" id="SignalP"/>
    </source>
</evidence>
<comment type="caution">
    <text evidence="10">The sequence shown here is derived from an EMBL/GenBank/DDBJ whole genome shotgun (WGS) entry which is preliminary data.</text>
</comment>
<dbReference type="EMBL" id="NMWT01000019">
    <property type="protein sequence ID" value="PLS27773.1"/>
    <property type="molecule type" value="Genomic_DNA"/>
</dbReference>
<dbReference type="GO" id="GO:0015276">
    <property type="term" value="F:ligand-gated monoatomic ion channel activity"/>
    <property type="evidence" value="ECO:0007669"/>
    <property type="project" value="InterPro"/>
</dbReference>
<evidence type="ECO:0000256" key="4">
    <source>
        <dbReference type="ARBA" id="ARBA00022692"/>
    </source>
</evidence>
<keyword evidence="2 7" id="KW-0813">Transport</keyword>
<protein>
    <submittedName>
        <fullName evidence="10">Glutamine ABC transporter permease</fullName>
    </submittedName>
</protein>
<name>A0A2N5J0P1_9BIFI</name>
<evidence type="ECO:0000256" key="2">
    <source>
        <dbReference type="ARBA" id="ARBA00022448"/>
    </source>
</evidence>
<dbReference type="SUPFAM" id="SSF53850">
    <property type="entry name" value="Periplasmic binding protein-like II"/>
    <property type="match status" value="1"/>
</dbReference>
<comment type="similarity">
    <text evidence="7">Belongs to the binding-protein-dependent transport system permease family.</text>
</comment>
<keyword evidence="4 7" id="KW-0812">Transmembrane</keyword>
<dbReference type="Gene3D" id="1.10.3720.10">
    <property type="entry name" value="MetI-like"/>
    <property type="match status" value="1"/>
</dbReference>
<dbReference type="AlphaFoldDB" id="A0A2N5J0P1"/>
<keyword evidence="11" id="KW-1185">Reference proteome</keyword>
<dbReference type="InterPro" id="IPR035906">
    <property type="entry name" value="MetI-like_sf"/>
</dbReference>
<evidence type="ECO:0000259" key="9">
    <source>
        <dbReference type="PROSITE" id="PS50928"/>
    </source>
</evidence>
<evidence type="ECO:0000256" key="3">
    <source>
        <dbReference type="ARBA" id="ARBA00022475"/>
    </source>
</evidence>
<evidence type="ECO:0000313" key="10">
    <source>
        <dbReference type="EMBL" id="PLS27773.1"/>
    </source>
</evidence>
<dbReference type="NCBIfam" id="TIGR01726">
    <property type="entry name" value="HEQRo_perm_3TM"/>
    <property type="match status" value="1"/>
</dbReference>
<proteinExistence type="inferred from homology"/>
<feature type="transmembrane region" description="Helical" evidence="7">
    <location>
        <begin position="461"/>
        <end position="482"/>
    </location>
</feature>
<feature type="signal peptide" evidence="8">
    <location>
        <begin position="1"/>
        <end position="44"/>
    </location>
</feature>
<dbReference type="InterPro" id="IPR043429">
    <property type="entry name" value="ArtM/GltK/GlnP/TcyL/YhdX-like"/>
</dbReference>
<evidence type="ECO:0000256" key="7">
    <source>
        <dbReference type="RuleBase" id="RU363032"/>
    </source>
</evidence>
<dbReference type="CDD" id="cd13619">
    <property type="entry name" value="PBP2_GlnP"/>
    <property type="match status" value="1"/>
</dbReference>
<reference evidence="10 11" key="1">
    <citation type="submission" date="2017-07" db="EMBL/GenBank/DDBJ databases">
        <title>Bifidobacterium novel species.</title>
        <authorList>
            <person name="Lugli G.A."/>
            <person name="Milani C."/>
            <person name="Duranti S."/>
            <person name="Mangifesta M."/>
        </authorList>
    </citation>
    <scope>NUCLEOTIDE SEQUENCE [LARGE SCALE GENOMIC DNA]</scope>
    <source>
        <strain evidence="10 11">77</strain>
    </source>
</reference>
<dbReference type="PANTHER" id="PTHR30614">
    <property type="entry name" value="MEMBRANE COMPONENT OF AMINO ACID ABC TRANSPORTER"/>
    <property type="match status" value="1"/>
</dbReference>
<evidence type="ECO:0000256" key="6">
    <source>
        <dbReference type="ARBA" id="ARBA00023136"/>
    </source>
</evidence>
<dbReference type="Pfam" id="PF00497">
    <property type="entry name" value="SBP_bac_3"/>
    <property type="match status" value="1"/>
</dbReference>
<dbReference type="OrthoDB" id="9814902at2"/>
<dbReference type="InterPro" id="IPR001320">
    <property type="entry name" value="Iontro_rcpt_C"/>
</dbReference>
<sequence>MTAADGRRGAAGLRARLRALTTLVAALLAAAIMVAGLSAAPALAADGTEAGDTTKSMSTVDDATRALAKKAKGKTYTIATDTTFAPFEFRENGKMVGIDMDLVDRIAASQGFKVTIQSLGFNAALQALSSNQADAVIAGMSITDERKQVYDFSDPYFQSGVQMAIAKSDDAVKGYADLKGKTVTAKTGSEGEAYAKSIAKKYGFTVKSVDQSATMYEMVKAGNAAAVFDDYPVLAYGISQNNGLKTVTPKVPRGYYGFAVNKGQSAELLAAFNVGLKELKDSGEYDKILAKYLGANASADADTNSVKTVERVGFWQLAAQSLPALMQGLKNTMIITALSFIVALLLGLGFGLMRVGRNKALAWIAGAYVAVFRGTPVLVWAFFFYFGVPQLVGHAIPNWIWFSGLFTLSLNSGAYLTEIIRGAIQSVDPGQAEGARSLGLTYAQTMRRVILPQAVKIGTPAVINQLVILLKDSSLLLTIGFADLLYQAQQLYAANFRVTETLLMVGVIYFVAITLLTWLANIADRRLNK</sequence>